<evidence type="ECO:0000256" key="3">
    <source>
        <dbReference type="ARBA" id="ARBA00012277"/>
    </source>
</evidence>
<evidence type="ECO:0000259" key="6">
    <source>
        <dbReference type="SMART" id="SM00861"/>
    </source>
</evidence>
<evidence type="ECO:0000256" key="5">
    <source>
        <dbReference type="ARBA" id="ARBA00023052"/>
    </source>
</evidence>
<reference evidence="7 8" key="1">
    <citation type="submission" date="2016-10" db="EMBL/GenBank/DDBJ databases">
        <authorList>
            <person name="de Groot N.N."/>
        </authorList>
    </citation>
    <scope>NUCLEOTIDE SEQUENCE [LARGE SCALE GENOMIC DNA]</scope>
    <source>
        <strain evidence="7 8">CGMCC 1.3801</strain>
    </source>
</reference>
<dbReference type="GO" id="GO:0007584">
    <property type="term" value="P:response to nutrient"/>
    <property type="evidence" value="ECO:0007669"/>
    <property type="project" value="TreeGrafter"/>
</dbReference>
<dbReference type="AlphaFoldDB" id="A0A1G4VI38"/>
<keyword evidence="4" id="KW-0560">Oxidoreductase</keyword>
<dbReference type="PANTHER" id="PTHR42980:SF1">
    <property type="entry name" value="2-OXOISOVALERATE DEHYDROGENASE SUBUNIT BETA, MITOCHONDRIAL"/>
    <property type="match status" value="1"/>
</dbReference>
<keyword evidence="7" id="KW-0670">Pyruvate</keyword>
<dbReference type="PANTHER" id="PTHR42980">
    <property type="entry name" value="2-OXOISOVALERATE DEHYDROGENASE SUBUNIT BETA-RELATED"/>
    <property type="match status" value="1"/>
</dbReference>
<gene>
    <name evidence="7" type="ORF">SAMN02927925_00986</name>
</gene>
<dbReference type="InterPro" id="IPR033248">
    <property type="entry name" value="Transketolase_C"/>
</dbReference>
<dbReference type="GO" id="GO:0003863">
    <property type="term" value="F:branched-chain 2-oxo acid dehydrogenase activity"/>
    <property type="evidence" value="ECO:0007669"/>
    <property type="project" value="UniProtKB-EC"/>
</dbReference>
<dbReference type="InterPro" id="IPR001017">
    <property type="entry name" value="DH_E1"/>
</dbReference>
<keyword evidence="5" id="KW-0786">Thiamine pyrophosphate</keyword>
<organism evidence="7 8">
    <name type="scientific">Flavobacterium saliperosum</name>
    <dbReference type="NCBI Taxonomy" id="329186"/>
    <lineage>
        <taxon>Bacteria</taxon>
        <taxon>Pseudomonadati</taxon>
        <taxon>Bacteroidota</taxon>
        <taxon>Flavobacteriia</taxon>
        <taxon>Flavobacteriales</taxon>
        <taxon>Flavobacteriaceae</taxon>
        <taxon>Flavobacterium</taxon>
    </lineage>
</organism>
<evidence type="ECO:0000313" key="7">
    <source>
        <dbReference type="EMBL" id="SCX06339.1"/>
    </source>
</evidence>
<feature type="domain" description="Transketolase-like pyrimidine-binding" evidence="6">
    <location>
        <begin position="466"/>
        <end position="640"/>
    </location>
</feature>
<dbReference type="Gene3D" id="3.40.50.970">
    <property type="match status" value="2"/>
</dbReference>
<sequence>MNQTATKEALSFEDFKTEVLNDYKVATISRECSLLGRREVLTGKAKFGIFGDGKEVPQLALAKAFRNGDFRSGYYRDQTFMMAIGQMTIQQFFAGLYGHTDLAHDPMSAGRQMGGHFATHSLDENGNWKNLTQQKNSSADISPTAGQMPRLLGLAQASKIYRNVGGINQTNFSEKGNEVAWGTIGNASTSEGLFFETINAAGVLQVPMVMSVWDDEYGISVHARYQTTKENISEILKGFQRDEDNKGYEIMTVKGWDYPALVETYQKASQIAREEHVPVLIHVYELTQPQGHSTSGSHERYKNADRLAWEAEYDCLAQMRIWLIENNLATAEELEAIDTQAKKDVLEGKKAAWTAFVEPIKAEQQELVALLNSIAANSANKVFIEKYTNDLASIKEPIRKDIITTARKVLRLIVKENGRAQLSAWITAYTEKIQPKFSSHLFSQSDKNVLSAKEVLPKYDETSEEVDARLVLRNNFDVIFEKHPETLIFGEDSGNIGDVNQGLEGMQEKYGEFRVADAGIREATILGQGIGMAMRGLRPIAEIQYLDYLLYAIQIMSDDLATLQYRTAGRQKAPLIIRTRGHRLEGIWHSGSPMGMIINAIRGIHVLVPRNMTKAAGFYNTLLETDEPALIVECLNGYRLKEKMPTNLGEFKTPIGVVETIKQGADITLVSYGSTLRLVEQAAKELLEVGIDAEIIDIQSLLPFDVNHDIVKSVAKTNRLLVIDEDVPGGASAFILQQIIDEQKGYKHLDSNPETLASKPHRPAYGTDGDYFSKPSVEDIFEKVYAMMHEVNPVKYPSLY</sequence>
<evidence type="ECO:0000256" key="1">
    <source>
        <dbReference type="ARBA" id="ARBA00001964"/>
    </source>
</evidence>
<proteinExistence type="predicted"/>
<dbReference type="CDD" id="cd02000">
    <property type="entry name" value="TPP_E1_PDC_ADC_BCADC"/>
    <property type="match status" value="1"/>
</dbReference>
<dbReference type="Pfam" id="PF02780">
    <property type="entry name" value="Transketolase_C"/>
    <property type="match status" value="1"/>
</dbReference>
<dbReference type="SMART" id="SM00861">
    <property type="entry name" value="Transket_pyr"/>
    <property type="match status" value="1"/>
</dbReference>
<dbReference type="InterPro" id="IPR005475">
    <property type="entry name" value="Transketolase-like_Pyr-bd"/>
</dbReference>
<dbReference type="GO" id="GO:0009083">
    <property type="term" value="P:branched-chain amino acid catabolic process"/>
    <property type="evidence" value="ECO:0007669"/>
    <property type="project" value="TreeGrafter"/>
</dbReference>
<dbReference type="InterPro" id="IPR029061">
    <property type="entry name" value="THDP-binding"/>
</dbReference>
<evidence type="ECO:0000256" key="2">
    <source>
        <dbReference type="ARBA" id="ARBA00003906"/>
    </source>
</evidence>
<dbReference type="Pfam" id="PF02779">
    <property type="entry name" value="Transket_pyr"/>
    <property type="match status" value="1"/>
</dbReference>
<dbReference type="eggNOG" id="COG1071">
    <property type="taxonomic scope" value="Bacteria"/>
</dbReference>
<evidence type="ECO:0000256" key="4">
    <source>
        <dbReference type="ARBA" id="ARBA00023002"/>
    </source>
</evidence>
<evidence type="ECO:0000313" key="8">
    <source>
        <dbReference type="Proteomes" id="UP000182124"/>
    </source>
</evidence>
<protein>
    <recommendedName>
        <fullName evidence="3">3-methyl-2-oxobutanoate dehydrogenase (2-methylpropanoyl-transferring)</fullName>
        <ecNumber evidence="3">1.2.4.4</ecNumber>
    </recommendedName>
</protein>
<comment type="cofactor">
    <cofactor evidence="1">
        <name>thiamine diphosphate</name>
        <dbReference type="ChEBI" id="CHEBI:58937"/>
    </cofactor>
</comment>
<dbReference type="EMBL" id="FMTY01000002">
    <property type="protein sequence ID" value="SCX06339.1"/>
    <property type="molecule type" value="Genomic_DNA"/>
</dbReference>
<accession>A0A1G4VI38</accession>
<dbReference type="Gene3D" id="3.40.50.920">
    <property type="match status" value="1"/>
</dbReference>
<dbReference type="STRING" id="329186.SAMN02927925_00986"/>
<name>A0A1G4VI38_9FLAO</name>
<dbReference type="SUPFAM" id="SSF52518">
    <property type="entry name" value="Thiamin diphosphate-binding fold (THDP-binding)"/>
    <property type="match status" value="2"/>
</dbReference>
<dbReference type="Proteomes" id="UP000182124">
    <property type="component" value="Unassembled WGS sequence"/>
</dbReference>
<dbReference type="SUPFAM" id="SSF52922">
    <property type="entry name" value="TK C-terminal domain-like"/>
    <property type="match status" value="1"/>
</dbReference>
<dbReference type="eggNOG" id="COG0022">
    <property type="taxonomic scope" value="Bacteria"/>
</dbReference>
<dbReference type="EC" id="1.2.4.4" evidence="3"/>
<dbReference type="Pfam" id="PF00676">
    <property type="entry name" value="E1_dh"/>
    <property type="match status" value="1"/>
</dbReference>
<dbReference type="InterPro" id="IPR009014">
    <property type="entry name" value="Transketo_C/PFOR_II"/>
</dbReference>
<dbReference type="RefSeq" id="WP_023576568.1">
    <property type="nucleotide sequence ID" value="NZ_CBCSBQ010000017.1"/>
</dbReference>
<comment type="function">
    <text evidence="2">E1 component of the 2-oxoglutarate dehydrogenase (OGDH) complex which catalyzes the decarboxylation of 2-oxoglutarate, the first step in the conversion of 2-oxoglutarate to succinyl-CoA and CO(2).</text>
</comment>